<protein>
    <submittedName>
        <fullName evidence="2">Uncharacterized protein</fullName>
    </submittedName>
</protein>
<feature type="region of interest" description="Disordered" evidence="1">
    <location>
        <begin position="140"/>
        <end position="176"/>
    </location>
</feature>
<evidence type="ECO:0000313" key="3">
    <source>
        <dbReference type="Proteomes" id="UP001153269"/>
    </source>
</evidence>
<organism evidence="2 3">
    <name type="scientific">Pleuronectes platessa</name>
    <name type="common">European plaice</name>
    <dbReference type="NCBI Taxonomy" id="8262"/>
    <lineage>
        <taxon>Eukaryota</taxon>
        <taxon>Metazoa</taxon>
        <taxon>Chordata</taxon>
        <taxon>Craniata</taxon>
        <taxon>Vertebrata</taxon>
        <taxon>Euteleostomi</taxon>
        <taxon>Actinopterygii</taxon>
        <taxon>Neopterygii</taxon>
        <taxon>Teleostei</taxon>
        <taxon>Neoteleostei</taxon>
        <taxon>Acanthomorphata</taxon>
        <taxon>Carangaria</taxon>
        <taxon>Pleuronectiformes</taxon>
        <taxon>Pleuronectoidei</taxon>
        <taxon>Pleuronectidae</taxon>
        <taxon>Pleuronectes</taxon>
    </lineage>
</organism>
<dbReference type="AlphaFoldDB" id="A0A9N7YHW4"/>
<gene>
    <name evidence="2" type="ORF">PLEPLA_LOCUS14040</name>
</gene>
<name>A0A9N7YHW4_PLEPL</name>
<accession>A0A9N7YHW4</accession>
<dbReference type="Proteomes" id="UP001153269">
    <property type="component" value="Unassembled WGS sequence"/>
</dbReference>
<comment type="caution">
    <text evidence="2">The sequence shown here is derived from an EMBL/GenBank/DDBJ whole genome shotgun (WGS) entry which is preliminary data.</text>
</comment>
<feature type="non-terminal residue" evidence="2">
    <location>
        <position position="176"/>
    </location>
</feature>
<evidence type="ECO:0000256" key="1">
    <source>
        <dbReference type="SAM" id="MobiDB-lite"/>
    </source>
</evidence>
<sequence length="176" mass="19215">WEKEPDRRRSLTVECGSIISERVPTHPTIPEFTQLPPILNTHLAPTHRPPSSLSALPPPGKQMEIRLLLLLLLPLSFSFHHLQVSCCGITGPPSSGGRRGYTVVLLVVVGCTPHSPSRPKPTIITRLGESISAEKQHIILASNQTTSSRPPPSRGSERRPTMTGENEARSPTAHIQ</sequence>
<keyword evidence="3" id="KW-1185">Reference proteome</keyword>
<evidence type="ECO:0000313" key="2">
    <source>
        <dbReference type="EMBL" id="CAB1426106.1"/>
    </source>
</evidence>
<reference evidence="2" key="1">
    <citation type="submission" date="2020-03" db="EMBL/GenBank/DDBJ databases">
        <authorList>
            <person name="Weist P."/>
        </authorList>
    </citation>
    <scope>NUCLEOTIDE SEQUENCE</scope>
</reference>
<proteinExistence type="predicted"/>
<dbReference type="EMBL" id="CADEAL010000857">
    <property type="protein sequence ID" value="CAB1426106.1"/>
    <property type="molecule type" value="Genomic_DNA"/>
</dbReference>